<dbReference type="VEuPathDB" id="FungiDB:SPRG_07490"/>
<evidence type="ECO:0000256" key="11">
    <source>
        <dbReference type="ARBA" id="ARBA00023303"/>
    </source>
</evidence>
<dbReference type="Gene3D" id="1.10.287.70">
    <property type="match status" value="1"/>
</dbReference>
<dbReference type="GO" id="GO:0005249">
    <property type="term" value="F:voltage-gated potassium channel activity"/>
    <property type="evidence" value="ECO:0007669"/>
    <property type="project" value="InterPro"/>
</dbReference>
<keyword evidence="10 12" id="KW-0472">Membrane</keyword>
<evidence type="ECO:0000256" key="9">
    <source>
        <dbReference type="ARBA" id="ARBA00023065"/>
    </source>
</evidence>
<dbReference type="InterPro" id="IPR018490">
    <property type="entry name" value="cNMP-bd_dom_sf"/>
</dbReference>
<feature type="transmembrane region" description="Helical" evidence="12">
    <location>
        <begin position="291"/>
        <end position="308"/>
    </location>
</feature>
<dbReference type="InterPro" id="IPR000595">
    <property type="entry name" value="cNMP-bd_dom"/>
</dbReference>
<dbReference type="SUPFAM" id="SSF51206">
    <property type="entry name" value="cAMP-binding domain-like"/>
    <property type="match status" value="1"/>
</dbReference>
<keyword evidence="3" id="KW-0633">Potassium transport</keyword>
<evidence type="ECO:0000256" key="5">
    <source>
        <dbReference type="ARBA" id="ARBA00022826"/>
    </source>
</evidence>
<dbReference type="InterPro" id="IPR050818">
    <property type="entry name" value="KCNH_animal-type"/>
</dbReference>
<dbReference type="InterPro" id="IPR005821">
    <property type="entry name" value="Ion_trans_dom"/>
</dbReference>
<keyword evidence="4 12" id="KW-0812">Transmembrane</keyword>
<evidence type="ECO:0000256" key="7">
    <source>
        <dbReference type="ARBA" id="ARBA00022958"/>
    </source>
</evidence>
<comment type="subcellular location">
    <subcellularLocation>
        <location evidence="1">Membrane</location>
        <topology evidence="1">Multi-pass membrane protein</topology>
    </subcellularLocation>
</comment>
<evidence type="ECO:0000256" key="6">
    <source>
        <dbReference type="ARBA" id="ARBA00022882"/>
    </source>
</evidence>
<keyword evidence="11" id="KW-0407">Ion channel</keyword>
<evidence type="ECO:0000259" key="13">
    <source>
        <dbReference type="PROSITE" id="PS50042"/>
    </source>
</evidence>
<keyword evidence="2" id="KW-0813">Transport</keyword>
<sequence>MQKQNMEAPPTLHEMHQKRLTQPSMREVFQSELTRRGSRDLAAMQLRPKDNKRLLHSASRRTRTLKKLQSVPKWWHIHRYLESTAPFRWRWDILMLLLLFYTALLVPYEIAFVTETSVTALSVVNNMVDVLFCLDMLFNFVTPYVDKATNAVVDEYGLVAKNYLRGWFLIDFASIFPFETLSSSDRSSDSNTPAPSSRLVVLRILRILRIMKLMRVFRANRIVARWQARLDFPIALSKLISFTFGILVLAHWLACVWGTTPQFQHNLDAFGNLQDWTVAYGINGSSPPTQYIASLYWSVMTIGTIGYGDVSVVTSAERMIAILCMIIGCGSYSFIIGSICGLVSGLSEATTEFNQKMDHLNMYMAKEDLPQEMKVMFREYFLHMRDQMHHKYFAHALDTLSPGLRGEIEHIRFVTAITQRLEPVLYPPNEVMIHIGDATDVLYIISRGLVARLGRLFGKGHFVGEDIVLNHGVRHYEVRTLTYVDTLALRRDDLNAVLETGTFPFKKARIRRASILLAIARKMEYLLDELRYKRNRPAYNWSAAQECEWFRAHLFNADAASMRTENRSVVHAIKHTQIALAALDRIGLLDGTLRDRDDFYAINMAIKTSLTMLSNAMHTNPGTS</sequence>
<dbReference type="GO" id="GO:0034702">
    <property type="term" value="C:monoatomic ion channel complex"/>
    <property type="evidence" value="ECO:0007669"/>
    <property type="project" value="UniProtKB-KW"/>
</dbReference>
<keyword evidence="8 12" id="KW-1133">Transmembrane helix</keyword>
<dbReference type="PANTHER" id="PTHR10217">
    <property type="entry name" value="VOLTAGE AND LIGAND GATED POTASSIUM CHANNEL"/>
    <property type="match status" value="1"/>
</dbReference>
<evidence type="ECO:0000256" key="8">
    <source>
        <dbReference type="ARBA" id="ARBA00022989"/>
    </source>
</evidence>
<evidence type="ECO:0000256" key="12">
    <source>
        <dbReference type="SAM" id="Phobius"/>
    </source>
</evidence>
<evidence type="ECO:0000313" key="15">
    <source>
        <dbReference type="Proteomes" id="UP000030745"/>
    </source>
</evidence>
<dbReference type="Proteomes" id="UP000030745">
    <property type="component" value="Unassembled WGS sequence"/>
</dbReference>
<feature type="transmembrane region" description="Helical" evidence="12">
    <location>
        <begin position="239"/>
        <end position="259"/>
    </location>
</feature>
<evidence type="ECO:0000256" key="2">
    <source>
        <dbReference type="ARBA" id="ARBA00022448"/>
    </source>
</evidence>
<dbReference type="RefSeq" id="XP_012202018.1">
    <property type="nucleotide sequence ID" value="XM_012346628.1"/>
</dbReference>
<dbReference type="PANTHER" id="PTHR10217:SF435">
    <property type="entry name" value="POTASSIUM VOLTAGE-GATED CHANNEL PROTEIN EAG"/>
    <property type="match status" value="1"/>
</dbReference>
<dbReference type="Gene3D" id="2.60.120.10">
    <property type="entry name" value="Jelly Rolls"/>
    <property type="match status" value="1"/>
</dbReference>
<feature type="transmembrane region" description="Helical" evidence="12">
    <location>
        <begin position="320"/>
        <end position="346"/>
    </location>
</feature>
<keyword evidence="9" id="KW-0406">Ion transport</keyword>
<reference evidence="14 15" key="1">
    <citation type="journal article" date="2013" name="PLoS Genet.">
        <title>Distinctive expansion of potential virulence genes in the genome of the oomycete fish pathogen Saprolegnia parasitica.</title>
        <authorList>
            <person name="Jiang R.H."/>
            <person name="de Bruijn I."/>
            <person name="Haas B.J."/>
            <person name="Belmonte R."/>
            <person name="Lobach L."/>
            <person name="Christie J."/>
            <person name="van den Ackerveken G."/>
            <person name="Bottin A."/>
            <person name="Bulone V."/>
            <person name="Diaz-Moreno S.M."/>
            <person name="Dumas B."/>
            <person name="Fan L."/>
            <person name="Gaulin E."/>
            <person name="Govers F."/>
            <person name="Grenville-Briggs L.J."/>
            <person name="Horner N.R."/>
            <person name="Levin J.Z."/>
            <person name="Mammella M."/>
            <person name="Meijer H.J."/>
            <person name="Morris P."/>
            <person name="Nusbaum C."/>
            <person name="Oome S."/>
            <person name="Phillips A.J."/>
            <person name="van Rooyen D."/>
            <person name="Rzeszutek E."/>
            <person name="Saraiva M."/>
            <person name="Secombes C.J."/>
            <person name="Seidl M.F."/>
            <person name="Snel B."/>
            <person name="Stassen J.H."/>
            <person name="Sykes S."/>
            <person name="Tripathy S."/>
            <person name="van den Berg H."/>
            <person name="Vega-Arreguin J.C."/>
            <person name="Wawra S."/>
            <person name="Young S.K."/>
            <person name="Zeng Q."/>
            <person name="Dieguez-Uribeondo J."/>
            <person name="Russ C."/>
            <person name="Tyler B.M."/>
            <person name="van West P."/>
        </authorList>
    </citation>
    <scope>NUCLEOTIDE SEQUENCE [LARGE SCALE GENOMIC DNA]</scope>
    <source>
        <strain evidence="14 15">CBS 223.65</strain>
    </source>
</reference>
<dbReference type="Pfam" id="PF00027">
    <property type="entry name" value="cNMP_binding"/>
    <property type="match status" value="1"/>
</dbReference>
<dbReference type="Gene3D" id="1.10.287.630">
    <property type="entry name" value="Helix hairpin bin"/>
    <property type="match status" value="1"/>
</dbReference>
<dbReference type="CDD" id="cd00038">
    <property type="entry name" value="CAP_ED"/>
    <property type="match status" value="1"/>
</dbReference>
<dbReference type="GO" id="GO:0005886">
    <property type="term" value="C:plasma membrane"/>
    <property type="evidence" value="ECO:0007669"/>
    <property type="project" value="TreeGrafter"/>
</dbReference>
<protein>
    <recommendedName>
        <fullName evidence="13">Cyclic nucleotide-binding domain-containing protein</fullName>
    </recommendedName>
</protein>
<dbReference type="InterPro" id="IPR003938">
    <property type="entry name" value="K_chnl_volt-dep_EAG/ELK/ERG"/>
</dbReference>
<feature type="domain" description="Cyclic nucleotide-binding" evidence="13">
    <location>
        <begin position="417"/>
        <end position="498"/>
    </location>
</feature>
<gene>
    <name evidence="14" type="ORF">SPRG_07490</name>
</gene>
<dbReference type="SUPFAM" id="SSF81324">
    <property type="entry name" value="Voltage-gated potassium channels"/>
    <property type="match status" value="1"/>
</dbReference>
<keyword evidence="6" id="KW-0851">Voltage-gated channel</keyword>
<accession>A0A067CL30</accession>
<feature type="non-terminal residue" evidence="14">
    <location>
        <position position="1"/>
    </location>
</feature>
<evidence type="ECO:0000256" key="3">
    <source>
        <dbReference type="ARBA" id="ARBA00022538"/>
    </source>
</evidence>
<feature type="transmembrane region" description="Helical" evidence="12">
    <location>
        <begin position="93"/>
        <end position="112"/>
    </location>
</feature>
<keyword evidence="15" id="KW-1185">Reference proteome</keyword>
<dbReference type="PROSITE" id="PS50042">
    <property type="entry name" value="CNMP_BINDING_3"/>
    <property type="match status" value="1"/>
</dbReference>
<dbReference type="FunFam" id="1.10.287.70:FF:000123">
    <property type="entry name" value="Potassium channel KAT3"/>
    <property type="match status" value="1"/>
</dbReference>
<dbReference type="AlphaFoldDB" id="A0A067CL30"/>
<evidence type="ECO:0000256" key="4">
    <source>
        <dbReference type="ARBA" id="ARBA00022692"/>
    </source>
</evidence>
<proteinExistence type="predicted"/>
<feature type="transmembrane region" description="Helical" evidence="12">
    <location>
        <begin position="118"/>
        <end position="138"/>
    </location>
</feature>
<dbReference type="OMA" id="MYMAKED"/>
<evidence type="ECO:0000256" key="10">
    <source>
        <dbReference type="ARBA" id="ARBA00023136"/>
    </source>
</evidence>
<evidence type="ECO:0000313" key="14">
    <source>
        <dbReference type="EMBL" id="KDO27241.1"/>
    </source>
</evidence>
<dbReference type="PRINTS" id="PR01463">
    <property type="entry name" value="EAGCHANLFMLY"/>
</dbReference>
<evidence type="ECO:0000256" key="1">
    <source>
        <dbReference type="ARBA" id="ARBA00004141"/>
    </source>
</evidence>
<dbReference type="InterPro" id="IPR014710">
    <property type="entry name" value="RmlC-like_jellyroll"/>
</dbReference>
<keyword evidence="5" id="KW-0631">Potassium channel</keyword>
<dbReference type="OrthoDB" id="432483at2759"/>
<dbReference type="GeneID" id="24129762"/>
<dbReference type="Pfam" id="PF00520">
    <property type="entry name" value="Ion_trans"/>
    <property type="match status" value="1"/>
</dbReference>
<name>A0A067CL30_SAPPC</name>
<dbReference type="GO" id="GO:0042391">
    <property type="term" value="P:regulation of membrane potential"/>
    <property type="evidence" value="ECO:0007669"/>
    <property type="project" value="TreeGrafter"/>
</dbReference>
<dbReference type="KEGG" id="spar:SPRG_07490"/>
<dbReference type="EMBL" id="KK583218">
    <property type="protein sequence ID" value="KDO27241.1"/>
    <property type="molecule type" value="Genomic_DNA"/>
</dbReference>
<organism evidence="14 15">
    <name type="scientific">Saprolegnia parasitica (strain CBS 223.65)</name>
    <dbReference type="NCBI Taxonomy" id="695850"/>
    <lineage>
        <taxon>Eukaryota</taxon>
        <taxon>Sar</taxon>
        <taxon>Stramenopiles</taxon>
        <taxon>Oomycota</taxon>
        <taxon>Saprolegniomycetes</taxon>
        <taxon>Saprolegniales</taxon>
        <taxon>Saprolegniaceae</taxon>
        <taxon>Saprolegnia</taxon>
    </lineage>
</organism>
<keyword evidence="7" id="KW-0630">Potassium</keyword>